<dbReference type="EMBL" id="BNAB01000011">
    <property type="protein sequence ID" value="GHE03006.1"/>
    <property type="molecule type" value="Genomic_DNA"/>
</dbReference>
<sequence length="64" mass="6878">MAARQRAGLIFHRSREFRMIRIVFLLTIALGLAGCDTMAGAGQDIATAGHTLTSTAKQTQANMD</sequence>
<comment type="caution">
    <text evidence="1">The sequence shown here is derived from an EMBL/GenBank/DDBJ whole genome shotgun (WGS) entry which is preliminary data.</text>
</comment>
<reference evidence="1" key="1">
    <citation type="journal article" date="2014" name="Int. J. Syst. Evol. Microbiol.">
        <title>Complete genome sequence of Corynebacterium casei LMG S-19264T (=DSM 44701T), isolated from a smear-ripened cheese.</title>
        <authorList>
            <consortium name="US DOE Joint Genome Institute (JGI-PGF)"/>
            <person name="Walter F."/>
            <person name="Albersmeier A."/>
            <person name="Kalinowski J."/>
            <person name="Ruckert C."/>
        </authorList>
    </citation>
    <scope>NUCLEOTIDE SEQUENCE</scope>
    <source>
        <strain evidence="1">CGMCC 1.10859</strain>
    </source>
</reference>
<evidence type="ECO:0000313" key="1">
    <source>
        <dbReference type="EMBL" id="GHE03006.1"/>
    </source>
</evidence>
<dbReference type="Proteomes" id="UP000634647">
    <property type="component" value="Unassembled WGS sequence"/>
</dbReference>
<reference evidence="1" key="2">
    <citation type="submission" date="2023-06" db="EMBL/GenBank/DDBJ databases">
        <authorList>
            <person name="Sun Q."/>
            <person name="Zhou Y."/>
        </authorList>
    </citation>
    <scope>NUCLEOTIDE SEQUENCE</scope>
    <source>
        <strain evidence="1">CGMCC 1.10859</strain>
    </source>
</reference>
<dbReference type="PROSITE" id="PS51257">
    <property type="entry name" value="PROKAR_LIPOPROTEIN"/>
    <property type="match status" value="1"/>
</dbReference>
<protein>
    <recommendedName>
        <fullName evidence="3">Entericidin</fullName>
    </recommendedName>
</protein>
<dbReference type="AlphaFoldDB" id="A0AAN4USG8"/>
<organism evidence="1 2">
    <name type="scientific">Allgaiera indica</name>
    <dbReference type="NCBI Taxonomy" id="765699"/>
    <lineage>
        <taxon>Bacteria</taxon>
        <taxon>Pseudomonadati</taxon>
        <taxon>Pseudomonadota</taxon>
        <taxon>Alphaproteobacteria</taxon>
        <taxon>Rhodobacterales</taxon>
        <taxon>Paracoccaceae</taxon>
        <taxon>Allgaiera</taxon>
    </lineage>
</organism>
<name>A0AAN4USG8_9RHOB</name>
<accession>A0AAN4USG8</accession>
<evidence type="ECO:0000313" key="2">
    <source>
        <dbReference type="Proteomes" id="UP000634647"/>
    </source>
</evidence>
<gene>
    <name evidence="1" type="ORF">GCM10008024_24660</name>
</gene>
<proteinExistence type="predicted"/>
<evidence type="ECO:0008006" key="3">
    <source>
        <dbReference type="Google" id="ProtNLM"/>
    </source>
</evidence>